<evidence type="ECO:0000313" key="3">
    <source>
        <dbReference type="EMBL" id="GJS65927.1"/>
    </source>
</evidence>
<reference evidence="3" key="2">
    <citation type="submission" date="2022-01" db="EMBL/GenBank/DDBJ databases">
        <authorList>
            <person name="Yamashiro T."/>
            <person name="Shiraishi A."/>
            <person name="Satake H."/>
            <person name="Nakayama K."/>
        </authorList>
    </citation>
    <scope>NUCLEOTIDE SEQUENCE</scope>
</reference>
<comment type="caution">
    <text evidence="3">The sequence shown here is derived from an EMBL/GenBank/DDBJ whole genome shotgun (WGS) entry which is preliminary data.</text>
</comment>
<evidence type="ECO:0000313" key="4">
    <source>
        <dbReference type="Proteomes" id="UP001151760"/>
    </source>
</evidence>
<organism evidence="3 4">
    <name type="scientific">Tanacetum coccineum</name>
    <dbReference type="NCBI Taxonomy" id="301880"/>
    <lineage>
        <taxon>Eukaryota</taxon>
        <taxon>Viridiplantae</taxon>
        <taxon>Streptophyta</taxon>
        <taxon>Embryophyta</taxon>
        <taxon>Tracheophyta</taxon>
        <taxon>Spermatophyta</taxon>
        <taxon>Magnoliopsida</taxon>
        <taxon>eudicotyledons</taxon>
        <taxon>Gunneridae</taxon>
        <taxon>Pentapetalae</taxon>
        <taxon>asterids</taxon>
        <taxon>campanulids</taxon>
        <taxon>Asterales</taxon>
        <taxon>Asteraceae</taxon>
        <taxon>Asteroideae</taxon>
        <taxon>Anthemideae</taxon>
        <taxon>Anthemidinae</taxon>
        <taxon>Tanacetum</taxon>
    </lineage>
</organism>
<protein>
    <submittedName>
        <fullName evidence="3">Retrovirus-related pol polyprotein from transposon TNT 1-94</fullName>
    </submittedName>
</protein>
<keyword evidence="4" id="KW-1185">Reference proteome</keyword>
<dbReference type="Proteomes" id="UP001151760">
    <property type="component" value="Unassembled WGS sequence"/>
</dbReference>
<accession>A0ABQ4XKR5</accession>
<dbReference type="PANTHER" id="PTHR11439">
    <property type="entry name" value="GAG-POL-RELATED RETROTRANSPOSON"/>
    <property type="match status" value="1"/>
</dbReference>
<feature type="region of interest" description="Disordered" evidence="1">
    <location>
        <begin position="1"/>
        <end position="33"/>
    </location>
</feature>
<dbReference type="Gene3D" id="4.10.60.10">
    <property type="entry name" value="Zinc finger, CCHC-type"/>
    <property type="match status" value="1"/>
</dbReference>
<dbReference type="InterPro" id="IPR057670">
    <property type="entry name" value="SH3_retrovirus"/>
</dbReference>
<dbReference type="CDD" id="cd09272">
    <property type="entry name" value="RNase_HI_RT_Ty1"/>
    <property type="match status" value="1"/>
</dbReference>
<sequence length="361" mass="40712">MSTSSRSLEDTKPASVYKDRSKSRPQGSNPRDTFNYCKEEGHWKFNYPKLKEKGQVVAVAKDDSGSEHDVVLSVVDYKGVLDLKGFKYTSKYGLLHVSKGSLVAMKTSKDYLKLCVFGCPTYYHVSEGKLDLRGKKYIFMGYGNGVKGYRIWSPSERRVILSRFVTLDEDYLFREDPIESKLEDEFYEKGRGCPTGGDVILVDTKRRCYFYSTIKPNSPHIVNYEQDSTSRLRVGTIRCKTASSSADDLEEEIYMSQLKASLYKEKKTTFVSLIYSTIILIDDMLVAAKDIEEVKTSDVGLIYGGDREYLVVGYSDSDFAANLDSRRSLIGYVFTIGNSVVSWKAKLQPSVALSTSESDCT</sequence>
<evidence type="ECO:0000259" key="2">
    <source>
        <dbReference type="Pfam" id="PF25597"/>
    </source>
</evidence>
<name>A0ABQ4XKR5_9ASTR</name>
<feature type="domain" description="Retroviral polymerase SH3-like" evidence="2">
    <location>
        <begin position="119"/>
        <end position="176"/>
    </location>
</feature>
<dbReference type="Pfam" id="PF25597">
    <property type="entry name" value="SH3_retrovirus"/>
    <property type="match status" value="1"/>
</dbReference>
<dbReference type="PANTHER" id="PTHR11439:SF467">
    <property type="entry name" value="INTEGRASE CATALYTIC DOMAIN-CONTAINING PROTEIN"/>
    <property type="match status" value="1"/>
</dbReference>
<gene>
    <name evidence="3" type="ORF">Tco_0680491</name>
</gene>
<dbReference type="EMBL" id="BQNB010009613">
    <property type="protein sequence ID" value="GJS65927.1"/>
    <property type="molecule type" value="Genomic_DNA"/>
</dbReference>
<proteinExistence type="predicted"/>
<feature type="compositionally biased region" description="Basic and acidic residues" evidence="1">
    <location>
        <begin position="7"/>
        <end position="22"/>
    </location>
</feature>
<evidence type="ECO:0000256" key="1">
    <source>
        <dbReference type="SAM" id="MobiDB-lite"/>
    </source>
</evidence>
<reference evidence="3" key="1">
    <citation type="journal article" date="2022" name="Int. J. Mol. Sci.">
        <title>Draft Genome of Tanacetum Coccineum: Genomic Comparison of Closely Related Tanacetum-Family Plants.</title>
        <authorList>
            <person name="Yamashiro T."/>
            <person name="Shiraishi A."/>
            <person name="Nakayama K."/>
            <person name="Satake H."/>
        </authorList>
    </citation>
    <scope>NUCLEOTIDE SEQUENCE</scope>
</reference>